<feature type="compositionally biased region" description="Basic and acidic residues" evidence="11">
    <location>
        <begin position="163"/>
        <end position="173"/>
    </location>
</feature>
<reference evidence="12 13" key="1">
    <citation type="submission" date="2020-04" db="EMBL/GenBank/DDBJ databases">
        <title>Plant Genome Project.</title>
        <authorList>
            <person name="Zhang R.-G."/>
        </authorList>
    </citation>
    <scope>NUCLEOTIDE SEQUENCE [LARGE SCALE GENOMIC DNA]</scope>
    <source>
        <strain evidence="12">YNK0</strain>
        <tissue evidence="12">Leaf</tissue>
    </source>
</reference>
<evidence type="ECO:0000256" key="3">
    <source>
        <dbReference type="ARBA" id="ARBA00010362"/>
    </source>
</evidence>
<comment type="function">
    <text evidence="10">Protein associated with the U5 snRNP, during its maturation and its post-splicing recycling and which is required for spliceosomal tri-snRNP complex assembly in the nucleus. Has a molecular sequestering activity and transiently hinders SNRNP200 binding sites for constitutive splicing factors that intervene later during the assembly of the spliceosome and splicing. Together with its molecular sequestering activity, may also function as a molecular adapter and placeholder, coordinating the assembly of the U5 snRNP and its association with the U4/U6 di-snRNP.</text>
</comment>
<feature type="region of interest" description="Disordered" evidence="11">
    <location>
        <begin position="67"/>
        <end position="90"/>
    </location>
</feature>
<evidence type="ECO:0000256" key="11">
    <source>
        <dbReference type="SAM" id="MobiDB-lite"/>
    </source>
</evidence>
<feature type="compositionally biased region" description="Basic and acidic residues" evidence="11">
    <location>
        <begin position="454"/>
        <end position="463"/>
    </location>
</feature>
<dbReference type="GO" id="GO:0005737">
    <property type="term" value="C:cytoplasm"/>
    <property type="evidence" value="ECO:0007669"/>
    <property type="project" value="UniProtKB-SubCell"/>
</dbReference>
<comment type="subcellular location">
    <subcellularLocation>
        <location evidence="2">Cytoplasm</location>
    </subcellularLocation>
    <subcellularLocation>
        <location evidence="1">Nucleus</location>
    </subcellularLocation>
</comment>
<evidence type="ECO:0000256" key="8">
    <source>
        <dbReference type="ARBA" id="ARBA00023242"/>
    </source>
</evidence>
<evidence type="ECO:0000256" key="1">
    <source>
        <dbReference type="ARBA" id="ARBA00004123"/>
    </source>
</evidence>
<evidence type="ECO:0000256" key="4">
    <source>
        <dbReference type="ARBA" id="ARBA00022490"/>
    </source>
</evidence>
<feature type="region of interest" description="Disordered" evidence="11">
    <location>
        <begin position="360"/>
        <end position="400"/>
    </location>
</feature>
<evidence type="ECO:0000256" key="6">
    <source>
        <dbReference type="ARBA" id="ARBA00022728"/>
    </source>
</evidence>
<keyword evidence="5" id="KW-0507">mRNA processing</keyword>
<dbReference type="Proteomes" id="UP000655225">
    <property type="component" value="Unassembled WGS sequence"/>
</dbReference>
<feature type="region of interest" description="Disordered" evidence="11">
    <location>
        <begin position="105"/>
        <end position="173"/>
    </location>
</feature>
<evidence type="ECO:0000256" key="2">
    <source>
        <dbReference type="ARBA" id="ARBA00004496"/>
    </source>
</evidence>
<comment type="similarity">
    <text evidence="3">Belongs to the TSSC4 family.</text>
</comment>
<dbReference type="OMA" id="RDEIPCA"/>
<gene>
    <name evidence="12" type="ORF">HHK36_015945</name>
</gene>
<accession>A0A834Z402</accession>
<dbReference type="Pfam" id="PF15264">
    <property type="entry name" value="TSSC4"/>
    <property type="match status" value="1"/>
</dbReference>
<keyword evidence="6" id="KW-0747">Spliceosome</keyword>
<proteinExistence type="inferred from homology"/>
<dbReference type="GO" id="GO:0006397">
    <property type="term" value="P:mRNA processing"/>
    <property type="evidence" value="ECO:0007669"/>
    <property type="project" value="UniProtKB-KW"/>
</dbReference>
<evidence type="ECO:0000256" key="7">
    <source>
        <dbReference type="ARBA" id="ARBA00023187"/>
    </source>
</evidence>
<evidence type="ECO:0000313" key="13">
    <source>
        <dbReference type="Proteomes" id="UP000655225"/>
    </source>
</evidence>
<feature type="region of interest" description="Disordered" evidence="11">
    <location>
        <begin position="424"/>
        <end position="463"/>
    </location>
</feature>
<dbReference type="EMBL" id="JABCRI010000010">
    <property type="protein sequence ID" value="KAF8400070.1"/>
    <property type="molecule type" value="Genomic_DNA"/>
</dbReference>
<feature type="region of interest" description="Disordered" evidence="11">
    <location>
        <begin position="219"/>
        <end position="295"/>
    </location>
</feature>
<feature type="compositionally biased region" description="Basic and acidic residues" evidence="11">
    <location>
        <begin position="67"/>
        <end position="83"/>
    </location>
</feature>
<dbReference type="AlphaFoldDB" id="A0A834Z402"/>
<protein>
    <recommendedName>
        <fullName evidence="9">U5 small nuclear ribonucleoprotein TSSC4</fullName>
    </recommendedName>
</protein>
<dbReference type="GO" id="GO:0005681">
    <property type="term" value="C:spliceosomal complex"/>
    <property type="evidence" value="ECO:0007669"/>
    <property type="project" value="UniProtKB-KW"/>
</dbReference>
<dbReference type="OrthoDB" id="1906282at2759"/>
<sequence length="463" mass="52233">MSMTKPLKLKWCFDSFKSPHLKLSFLLLSSVMDDSFKVRVDRVFGSLASSKSSSLRSSWSLTDEEVERREWNREKDSPDREETPCSSSFDGFFANERKISQRISRNARKELEDPDQDDEDEQLGGGSSSKSVERDDDNEDWEIRTSIGLDPTLDNEEEEDEYDKVALGRENAGDRLYMKDVTDYGAYLNSHNVLPDSFKDVARDPRANHLAAKIRLKEDKEGGSFDSLQASDKTMPAAVGPKVDASEDGGNLKSILKRKGNQTDSKSQKRVRFDPACKDDCEEESEEDEDFPMDTHSMETTTFSNDGSSLLQDAPGVPDYIRNPSKYTRYIFDSSSEVDEESNRRAYMDFLNLVKRSNTEELQPEDTSVDLPKSVTFTPKKKAGDATRANNSTEFKQNHEDACKKSMRRTGFLLGIAAGEVQESEACAMDEDESETTIADKMGSSRKPGRQYRTKTELDDSTS</sequence>
<dbReference type="InterPro" id="IPR029338">
    <property type="entry name" value="TSSC4"/>
</dbReference>
<evidence type="ECO:0000313" key="12">
    <source>
        <dbReference type="EMBL" id="KAF8400070.1"/>
    </source>
</evidence>
<feature type="compositionally biased region" description="Acidic residues" evidence="11">
    <location>
        <begin position="280"/>
        <end position="292"/>
    </location>
</feature>
<keyword evidence="4" id="KW-0963">Cytoplasm</keyword>
<feature type="compositionally biased region" description="Acidic residues" evidence="11">
    <location>
        <begin position="112"/>
        <end position="122"/>
    </location>
</feature>
<dbReference type="PANTHER" id="PTHR13445:SF3">
    <property type="entry name" value="U5 SMALL NUCLEAR RIBONUCLEOPROTEIN TSSC4"/>
    <property type="match status" value="1"/>
</dbReference>
<evidence type="ECO:0000256" key="10">
    <source>
        <dbReference type="ARBA" id="ARBA00045970"/>
    </source>
</evidence>
<keyword evidence="7" id="KW-0508">mRNA splicing</keyword>
<feature type="compositionally biased region" description="Acidic residues" evidence="11">
    <location>
        <begin position="153"/>
        <end position="162"/>
    </location>
</feature>
<organism evidence="12 13">
    <name type="scientific">Tetracentron sinense</name>
    <name type="common">Spur-leaf</name>
    <dbReference type="NCBI Taxonomy" id="13715"/>
    <lineage>
        <taxon>Eukaryota</taxon>
        <taxon>Viridiplantae</taxon>
        <taxon>Streptophyta</taxon>
        <taxon>Embryophyta</taxon>
        <taxon>Tracheophyta</taxon>
        <taxon>Spermatophyta</taxon>
        <taxon>Magnoliopsida</taxon>
        <taxon>Trochodendrales</taxon>
        <taxon>Trochodendraceae</taxon>
        <taxon>Tetracentron</taxon>
    </lineage>
</organism>
<dbReference type="PANTHER" id="PTHR13445">
    <property type="entry name" value="TUMOR SUPPRESSING SUBTRANSFERABLE CANDIDATE 4 TSSC4"/>
    <property type="match status" value="1"/>
</dbReference>
<evidence type="ECO:0000256" key="9">
    <source>
        <dbReference type="ARBA" id="ARBA00035304"/>
    </source>
</evidence>
<keyword evidence="8" id="KW-0539">Nucleus</keyword>
<evidence type="ECO:0000256" key="5">
    <source>
        <dbReference type="ARBA" id="ARBA00022664"/>
    </source>
</evidence>
<keyword evidence="13" id="KW-1185">Reference proteome</keyword>
<comment type="caution">
    <text evidence="12">The sequence shown here is derived from an EMBL/GenBank/DDBJ whole genome shotgun (WGS) entry which is preliminary data.</text>
</comment>
<name>A0A834Z402_TETSI</name>
<dbReference type="GO" id="GO:0008380">
    <property type="term" value="P:RNA splicing"/>
    <property type="evidence" value="ECO:0007669"/>
    <property type="project" value="UniProtKB-KW"/>
</dbReference>